<organism evidence="1 2">
    <name type="scientific">Pseudomonas amygdali pv. photiniae</name>
    <dbReference type="NCBI Taxonomy" id="251724"/>
    <lineage>
        <taxon>Bacteria</taxon>
        <taxon>Pseudomonadati</taxon>
        <taxon>Pseudomonadota</taxon>
        <taxon>Gammaproteobacteria</taxon>
        <taxon>Pseudomonadales</taxon>
        <taxon>Pseudomonadaceae</taxon>
        <taxon>Pseudomonas</taxon>
        <taxon>Pseudomonas amygdali</taxon>
    </lineage>
</organism>
<protein>
    <submittedName>
        <fullName evidence="1">Uncharacterized protein</fullName>
    </submittedName>
</protein>
<accession>A0A0P9SAX6</accession>
<dbReference type="EMBL" id="LJQO01000543">
    <property type="protein sequence ID" value="KPX57484.1"/>
    <property type="molecule type" value="Genomic_DNA"/>
</dbReference>
<reference evidence="1 2" key="1">
    <citation type="submission" date="2015-09" db="EMBL/GenBank/DDBJ databases">
        <title>Genome announcement of multiple Pseudomonas syringae strains.</title>
        <authorList>
            <person name="Thakur S."/>
            <person name="Wang P.W."/>
            <person name="Gong Y."/>
            <person name="Weir B.S."/>
            <person name="Guttman D.S."/>
        </authorList>
    </citation>
    <scope>NUCLEOTIDE SEQUENCE [LARGE SCALE GENOMIC DNA]</scope>
    <source>
        <strain evidence="1 2">ICMP7840</strain>
    </source>
</reference>
<name>A0A0P9SAX6_PSEA0</name>
<dbReference type="Proteomes" id="UP000050469">
    <property type="component" value="Unassembled WGS sequence"/>
</dbReference>
<dbReference type="AlphaFoldDB" id="A0A0P9SAX6"/>
<comment type="caution">
    <text evidence="1">The sequence shown here is derived from an EMBL/GenBank/DDBJ whole genome shotgun (WGS) entry which is preliminary data.</text>
</comment>
<evidence type="ECO:0000313" key="1">
    <source>
        <dbReference type="EMBL" id="KPX57484.1"/>
    </source>
</evidence>
<proteinExistence type="predicted"/>
<gene>
    <name evidence="1" type="ORF">ALO53_05534</name>
</gene>
<evidence type="ECO:0000313" key="2">
    <source>
        <dbReference type="Proteomes" id="UP000050469"/>
    </source>
</evidence>
<sequence length="391" mass="41681">MLDVLQVGTHGQPVGNVEAVVDFRVVLSALDRQVARVVVVVDAADLVGQTHTILHIVVDVDTGDTDTDVIFRTRVERTFVRETDLLVVIDEVGGLVVHGSVGKNAQAARCIAIVSRQLLLSNNPPAVLAVMRLERSAGSCLWLTVNVFIDIVGVGRALVEADTVFTGQRIDGRGPDQFNRQDHTFGAAAAEFEAVTGFEVGGVLLIDADLCIHFRRDVVLHAQGPLADWPVVPGVHIVTDLRAAERQVLEIAREAVEVFARSETTSLDVQRAVKVLLLDPHLRQTPGLAATPDFLGGTEGTGTRVADPVVGDVAPATFGDCQLELCVLPAESLLQIDFHAQRELVAVAAGLVVVVTALDVAGHLGNVFQREVIALVEQFGTLAVPVAGHPR</sequence>